<dbReference type="KEGG" id="ppsc:EHS13_17655"/>
<dbReference type="EMBL" id="CP034235">
    <property type="protein sequence ID" value="QGQ96573.1"/>
    <property type="molecule type" value="Genomic_DNA"/>
</dbReference>
<dbReference type="SUPFAM" id="SSF51445">
    <property type="entry name" value="(Trans)glycosidases"/>
    <property type="match status" value="1"/>
</dbReference>
<reference evidence="3" key="1">
    <citation type="submission" date="2018-11" db="EMBL/GenBank/DDBJ databases">
        <title>Complete genome sequence of Paenibacillus sp. ML311-T8.</title>
        <authorList>
            <person name="Nam Y.-D."/>
            <person name="Kang J."/>
            <person name="Chung W.-H."/>
            <person name="Park Y.S."/>
        </authorList>
    </citation>
    <scope>NUCLEOTIDE SEQUENCE [LARGE SCALE GENOMIC DNA]</scope>
    <source>
        <strain evidence="3">ML311-T8</strain>
    </source>
</reference>
<dbReference type="AlphaFoldDB" id="A0A6B8RM03"/>
<dbReference type="Pfam" id="PF14587">
    <property type="entry name" value="Glyco_hydr_30_2"/>
    <property type="match status" value="1"/>
</dbReference>
<protein>
    <recommendedName>
        <fullName evidence="1">Ricin B lectin domain-containing protein</fullName>
    </recommendedName>
</protein>
<dbReference type="InterPro" id="IPR000772">
    <property type="entry name" value="Ricin_B_lectin"/>
</dbReference>
<sequence>MIKLMKKLGVIAVIAIVLVQLTAIQPREAHASTAVIINPALEHQKWEGWGVSLAWWANVIGQWNNANRNAIIDLAFGDPSTSLGLNIARYNIGAGEDPNRDHMLIGAEMPSFLNPAGVWNWNADAGQRYVLERALQRGVTITEAFANSPPYWMTLNGDSGGAGTTTNLQASQYDNYANYLTEVVKHFKDSWGTTFNYLSIFNEPDSSWWGCYQGGCGVQEGSFWSRPDQETIINKVSTSLASKSLSTQITASEGSILGDTIYDLNYYNSTTKSQISKINTHTYGGSDSERTTLYNLSKTLDKKLWMDEVCVFPGPHDATHTEFNSSMELTDKMFSDLKILKPSAWIEWLLVEGEEQASNVGNVNLIHAPYANNPNGNYYVTKQYYTYGQFTKFIRPGYQFIDADNSNVIASWDKASGKMAIVVKNTATSDTDYTLNLSGFNQVGSAAAVYRTSSTENNVQLANASITSKQLNVQAKARSVTTYVISGLSYSPPSTADFLDNWNNGATTGWTSLAGSWSNTGASLQGIAPANSDAFFMRNSQGNNFTYEGDIRVTTTGGAGTLLFRSNINATMSYAVTIDTGSNYIKLFKFPYQSLATYSIPLSLNTDYHLKVVASGTNFKVYLNNGTSPIIDTNDSSYASGYFGLGTYNGTARFDNVGATAATGTGWNPSTNYKITNRNSGIVLDVSGQSTSNGGNVIQWTDNGGANQRWNLIDAGGGYYTIVNVNSQKLLEISGSSLTDGGDAIQWSSTSGTNQQWQIVDAGGGYYKLINRNSGKALDVSGSSTAAGGDAVQWTQGSSTSQQWSIIP</sequence>
<keyword evidence="3" id="KW-1185">Reference proteome</keyword>
<dbReference type="Pfam" id="PF14200">
    <property type="entry name" value="RicinB_lectin_2"/>
    <property type="match status" value="2"/>
</dbReference>
<dbReference type="SMART" id="SM00458">
    <property type="entry name" value="RICIN"/>
    <property type="match status" value="1"/>
</dbReference>
<evidence type="ECO:0000259" key="1">
    <source>
        <dbReference type="SMART" id="SM00458"/>
    </source>
</evidence>
<dbReference type="InterPro" id="IPR039743">
    <property type="entry name" value="6GAL/EXGAL"/>
</dbReference>
<organism evidence="2 3">
    <name type="scientific">Paenibacillus psychroresistens</name>
    <dbReference type="NCBI Taxonomy" id="1778678"/>
    <lineage>
        <taxon>Bacteria</taxon>
        <taxon>Bacillati</taxon>
        <taxon>Bacillota</taxon>
        <taxon>Bacilli</taxon>
        <taxon>Bacillales</taxon>
        <taxon>Paenibacillaceae</taxon>
        <taxon>Paenibacillus</taxon>
    </lineage>
</organism>
<accession>A0A6B8RM03</accession>
<dbReference type="Gene3D" id="2.60.120.560">
    <property type="entry name" value="Exo-inulinase, domain 1"/>
    <property type="match status" value="1"/>
</dbReference>
<proteinExistence type="predicted"/>
<evidence type="ECO:0000313" key="3">
    <source>
        <dbReference type="Proteomes" id="UP000426246"/>
    </source>
</evidence>
<dbReference type="Gene3D" id="2.60.40.1180">
    <property type="entry name" value="Golgi alpha-mannosidase II"/>
    <property type="match status" value="1"/>
</dbReference>
<feature type="domain" description="Ricin B lectin" evidence="1">
    <location>
        <begin position="671"/>
        <end position="807"/>
    </location>
</feature>
<dbReference type="InterPro" id="IPR017853">
    <property type="entry name" value="GH"/>
</dbReference>
<dbReference type="PROSITE" id="PS50231">
    <property type="entry name" value="RICIN_B_LECTIN"/>
    <property type="match status" value="1"/>
</dbReference>
<dbReference type="RefSeq" id="WP_155701645.1">
    <property type="nucleotide sequence ID" value="NZ_CP034235.1"/>
</dbReference>
<dbReference type="Gene3D" id="3.20.20.80">
    <property type="entry name" value="Glycosidases"/>
    <property type="match status" value="1"/>
</dbReference>
<dbReference type="Gene3D" id="2.80.10.50">
    <property type="match status" value="1"/>
</dbReference>
<dbReference type="OrthoDB" id="9806701at2"/>
<evidence type="ECO:0000313" key="2">
    <source>
        <dbReference type="EMBL" id="QGQ96573.1"/>
    </source>
</evidence>
<dbReference type="Proteomes" id="UP000426246">
    <property type="component" value="Chromosome"/>
</dbReference>
<name>A0A6B8RM03_9BACL</name>
<dbReference type="SUPFAM" id="SSF50370">
    <property type="entry name" value="Ricin B-like lectins"/>
    <property type="match status" value="1"/>
</dbReference>
<dbReference type="PANTHER" id="PTHR42767">
    <property type="entry name" value="ENDO-BETA-1,6-GALACTANASE"/>
    <property type="match status" value="1"/>
</dbReference>
<dbReference type="GO" id="GO:0004553">
    <property type="term" value="F:hydrolase activity, hydrolyzing O-glycosyl compounds"/>
    <property type="evidence" value="ECO:0007669"/>
    <property type="project" value="InterPro"/>
</dbReference>
<dbReference type="InterPro" id="IPR035992">
    <property type="entry name" value="Ricin_B-like_lectins"/>
</dbReference>
<dbReference type="PANTHER" id="PTHR42767:SF1">
    <property type="entry name" value="ENDO-BETA-1,6-GALACTANASE-LIKE DOMAIN-CONTAINING PROTEIN"/>
    <property type="match status" value="1"/>
</dbReference>
<dbReference type="InterPro" id="IPR013780">
    <property type="entry name" value="Glyco_hydro_b"/>
</dbReference>
<dbReference type="InterPro" id="IPR039514">
    <property type="entry name" value="6GAL-like"/>
</dbReference>
<gene>
    <name evidence="2" type="ORF">EHS13_17655</name>
</gene>